<feature type="transmembrane region" description="Helical" evidence="2">
    <location>
        <begin position="384"/>
        <end position="402"/>
    </location>
</feature>
<keyword evidence="4" id="KW-1185">Reference proteome</keyword>
<protein>
    <submittedName>
        <fullName evidence="3">Uncharacterized protein</fullName>
    </submittedName>
</protein>
<evidence type="ECO:0000313" key="3">
    <source>
        <dbReference type="EMBL" id="CBX99233.1"/>
    </source>
</evidence>
<keyword evidence="2" id="KW-0812">Transmembrane</keyword>
<dbReference type="GO" id="GO:0016020">
    <property type="term" value="C:membrane"/>
    <property type="evidence" value="ECO:0007669"/>
    <property type="project" value="TreeGrafter"/>
</dbReference>
<dbReference type="HOGENOM" id="CLU_041452_0_0_1"/>
<keyword evidence="2" id="KW-0472">Membrane</keyword>
<dbReference type="STRING" id="985895.E5A6I8"/>
<name>E5A6I8_LEPMJ</name>
<evidence type="ECO:0000313" key="4">
    <source>
        <dbReference type="Proteomes" id="UP000002668"/>
    </source>
</evidence>
<reference evidence="4" key="1">
    <citation type="journal article" date="2011" name="Nat. Commun.">
        <title>Effector diversification within compartments of the Leptosphaeria maculans genome affected by Repeat-Induced Point mutations.</title>
        <authorList>
            <person name="Rouxel T."/>
            <person name="Grandaubert J."/>
            <person name="Hane J.K."/>
            <person name="Hoede C."/>
            <person name="van de Wouw A.P."/>
            <person name="Couloux A."/>
            <person name="Dominguez V."/>
            <person name="Anthouard V."/>
            <person name="Bally P."/>
            <person name="Bourras S."/>
            <person name="Cozijnsen A.J."/>
            <person name="Ciuffetti L.M."/>
            <person name="Degrave A."/>
            <person name="Dilmaghani A."/>
            <person name="Duret L."/>
            <person name="Fudal I."/>
            <person name="Goodwin S.B."/>
            <person name="Gout L."/>
            <person name="Glaser N."/>
            <person name="Linglin J."/>
            <person name="Kema G.H.J."/>
            <person name="Lapalu N."/>
            <person name="Lawrence C.B."/>
            <person name="May K."/>
            <person name="Meyer M."/>
            <person name="Ollivier B."/>
            <person name="Poulain J."/>
            <person name="Schoch C.L."/>
            <person name="Simon A."/>
            <person name="Spatafora J.W."/>
            <person name="Stachowiak A."/>
            <person name="Turgeon B.G."/>
            <person name="Tyler B.M."/>
            <person name="Vincent D."/>
            <person name="Weissenbach J."/>
            <person name="Amselem J."/>
            <person name="Quesneville H."/>
            <person name="Oliver R.P."/>
            <person name="Wincker P."/>
            <person name="Balesdent M.-H."/>
            <person name="Howlett B.J."/>
        </authorList>
    </citation>
    <scope>NUCLEOTIDE SEQUENCE [LARGE SCALE GENOMIC DNA]</scope>
    <source>
        <strain evidence="4">JN3 / isolate v23.1.3 / race Av1-4-5-6-7-8</strain>
    </source>
</reference>
<keyword evidence="2" id="KW-1133">Transmembrane helix</keyword>
<evidence type="ECO:0000256" key="1">
    <source>
        <dbReference type="SAM" id="MobiDB-lite"/>
    </source>
</evidence>
<dbReference type="GeneID" id="13288785"/>
<feature type="transmembrane region" description="Helical" evidence="2">
    <location>
        <begin position="223"/>
        <end position="246"/>
    </location>
</feature>
<dbReference type="FunCoup" id="E5A6I8">
    <property type="interactions" value="24"/>
</dbReference>
<dbReference type="OrthoDB" id="4034134at2759"/>
<dbReference type="OMA" id="YLPDMFL"/>
<accession>E5A6I8</accession>
<sequence>MSHSWLQRKRKGELLELAQKSRLADADGLLKDDLVELLGAHLNANETTYAKHPEFRDYYGRAGSPLKRERSSPSEPVTLTKSRRRTFVKEPSAESPAIEKSALVTRTPRAVSRRVSQVLNEVDIPASPSQLAEVADHSLQTLQIKAAQLWERSRIDELKELIRENASSVATIQTLILLIEAVGLQWNTLETTHIVQLSDSATKATGYSFLAVPEFTKLLTAEFWAPATLWSLTSWVLPLVFSYFINLTLRTNTERKSSERQYTTDPLVFHLVKAILSYSAYRYLQPTDITAIPVGEMRVHTVPESYGWGPFSASSVGTVRNNVPGGYYGLQIGAAVGILVSLYDAVLKKRWKSGSGAKYRFSTIMLDAMALASLLALAQFYRGGTILDFAIPVIFILNLKNYEHDR</sequence>
<proteinExistence type="predicted"/>
<dbReference type="EMBL" id="FP929135">
    <property type="protein sequence ID" value="CBX99233.1"/>
    <property type="molecule type" value="Genomic_DNA"/>
</dbReference>
<dbReference type="PANTHER" id="PTHR41807">
    <property type="entry name" value="GLUTATHIONE TRANSFERASE 3"/>
    <property type="match status" value="1"/>
</dbReference>
<dbReference type="Proteomes" id="UP000002668">
    <property type="component" value="Genome"/>
</dbReference>
<feature type="region of interest" description="Disordered" evidence="1">
    <location>
        <begin position="62"/>
        <end position="82"/>
    </location>
</feature>
<dbReference type="InterPro" id="IPR038872">
    <property type="entry name" value="Put_GTT3"/>
</dbReference>
<dbReference type="eggNOG" id="ENOG502S8AT">
    <property type="taxonomic scope" value="Eukaryota"/>
</dbReference>
<gene>
    <name evidence="3" type="ORF">LEMA_P084720.1</name>
</gene>
<dbReference type="InParanoid" id="E5A6I8"/>
<evidence type="ECO:0000256" key="2">
    <source>
        <dbReference type="SAM" id="Phobius"/>
    </source>
</evidence>
<dbReference type="AlphaFoldDB" id="E5A6I8"/>
<dbReference type="VEuPathDB" id="FungiDB:LEMA_P084720.1"/>
<organism evidence="3 4">
    <name type="scientific">Leptosphaeria maculans (strain JN3 / isolate v23.1.3 / race Av1-4-5-6-7-8)</name>
    <name type="common">Blackleg fungus</name>
    <name type="synonym">Phoma lingam</name>
    <dbReference type="NCBI Taxonomy" id="985895"/>
    <lineage>
        <taxon>Eukaryota</taxon>
        <taxon>Fungi</taxon>
        <taxon>Dikarya</taxon>
        <taxon>Ascomycota</taxon>
        <taxon>Pezizomycotina</taxon>
        <taxon>Dothideomycetes</taxon>
        <taxon>Pleosporomycetidae</taxon>
        <taxon>Pleosporales</taxon>
        <taxon>Pleosporineae</taxon>
        <taxon>Leptosphaeriaceae</taxon>
        <taxon>Plenodomus</taxon>
        <taxon>Plenodomus lingam/Leptosphaeria maculans species complex</taxon>
    </lineage>
</organism>
<feature type="transmembrane region" description="Helical" evidence="2">
    <location>
        <begin position="327"/>
        <end position="347"/>
    </location>
</feature>
<dbReference type="PANTHER" id="PTHR41807:SF1">
    <property type="entry name" value="GLUTATHIONE TRANSFERASE 3"/>
    <property type="match status" value="1"/>
</dbReference>